<sequence length="90" mass="8846">MVSSLSALASSGTAASQGRARPTTDAKPAPAPAAASTSTQVSLSAAAQAAAANTEEARETPAQTEQEAAHGDPQAKRLVARQAAVKAYAA</sequence>
<protein>
    <submittedName>
        <fullName evidence="2">Uncharacterized protein</fullName>
    </submittedName>
</protein>
<reference evidence="2 3" key="1">
    <citation type="submission" date="2023-11" db="EMBL/GenBank/DDBJ databases">
        <title>Paucibacter sp. nov., isolated from fresh soil in Korea.</title>
        <authorList>
            <person name="Le N.T.T."/>
        </authorList>
    </citation>
    <scope>NUCLEOTIDE SEQUENCE [LARGE SCALE GENOMIC DNA]</scope>
    <source>
        <strain evidence="2 3">R3-3</strain>
    </source>
</reference>
<gene>
    <name evidence="2" type="ORF">SNE35_05530</name>
</gene>
<feature type="compositionally biased region" description="Low complexity" evidence="1">
    <location>
        <begin position="1"/>
        <end position="54"/>
    </location>
</feature>
<evidence type="ECO:0000313" key="2">
    <source>
        <dbReference type="EMBL" id="MDY0743953.1"/>
    </source>
</evidence>
<comment type="caution">
    <text evidence="2">The sequence shown here is derived from an EMBL/GenBank/DDBJ whole genome shotgun (WGS) entry which is preliminary data.</text>
</comment>
<evidence type="ECO:0000256" key="1">
    <source>
        <dbReference type="SAM" id="MobiDB-lite"/>
    </source>
</evidence>
<organism evidence="2 3">
    <name type="scientific">Roseateles agri</name>
    <dbReference type="NCBI Taxonomy" id="3098619"/>
    <lineage>
        <taxon>Bacteria</taxon>
        <taxon>Pseudomonadati</taxon>
        <taxon>Pseudomonadota</taxon>
        <taxon>Betaproteobacteria</taxon>
        <taxon>Burkholderiales</taxon>
        <taxon>Sphaerotilaceae</taxon>
        <taxon>Roseateles</taxon>
    </lineage>
</organism>
<proteinExistence type="predicted"/>
<dbReference type="EMBL" id="JAXCLA010000002">
    <property type="protein sequence ID" value="MDY0743953.1"/>
    <property type="molecule type" value="Genomic_DNA"/>
</dbReference>
<feature type="region of interest" description="Disordered" evidence="1">
    <location>
        <begin position="1"/>
        <end position="78"/>
    </location>
</feature>
<accession>A0ABU5DCE3</accession>
<dbReference type="Proteomes" id="UP001285263">
    <property type="component" value="Unassembled WGS sequence"/>
</dbReference>
<evidence type="ECO:0000313" key="3">
    <source>
        <dbReference type="Proteomes" id="UP001285263"/>
    </source>
</evidence>
<name>A0ABU5DCE3_9BURK</name>
<keyword evidence="3" id="KW-1185">Reference proteome</keyword>
<dbReference type="RefSeq" id="WP_320421866.1">
    <property type="nucleotide sequence ID" value="NZ_JAXCLA010000002.1"/>
</dbReference>